<gene>
    <name evidence="4" type="ORF">F9B74_02915</name>
</gene>
<dbReference type="Proteomes" id="UP000477651">
    <property type="component" value="Unassembled WGS sequence"/>
</dbReference>
<comment type="caution">
    <text evidence="4">The sequence shown here is derived from an EMBL/GenBank/DDBJ whole genome shotgun (WGS) entry which is preliminary data.</text>
</comment>
<evidence type="ECO:0000313" key="5">
    <source>
        <dbReference type="Proteomes" id="UP000477651"/>
    </source>
</evidence>
<evidence type="ECO:0000313" key="4">
    <source>
        <dbReference type="EMBL" id="NEN75279.1"/>
    </source>
</evidence>
<dbReference type="Pfam" id="PF16068">
    <property type="entry name" value="DUF4810"/>
    <property type="match status" value="1"/>
</dbReference>
<dbReference type="EMBL" id="JAAGYR010000004">
    <property type="protein sequence ID" value="NEN75279.1"/>
    <property type="molecule type" value="Genomic_DNA"/>
</dbReference>
<feature type="repeat" description="TPR" evidence="1">
    <location>
        <begin position="66"/>
        <end position="99"/>
    </location>
</feature>
<dbReference type="InterPro" id="IPR019734">
    <property type="entry name" value="TPR_rpt"/>
</dbReference>
<protein>
    <submittedName>
        <fullName evidence="4">DUF4810 domain-containing protein</fullName>
    </submittedName>
</protein>
<keyword evidence="1" id="KW-0802">TPR repeat</keyword>
<keyword evidence="5" id="KW-1185">Reference proteome</keyword>
<feature type="chain" id="PRO_5026811957" evidence="3">
    <location>
        <begin position="18"/>
        <end position="138"/>
    </location>
</feature>
<sequence length="138" mass="15240">MKKLWLLPLILSLAACASGPENLYSWGTYPSDMYKGMQSELSPDEQIGRLEKYIEQTTSGGKNVAPGAYAQLGLLYSEIGKQELARSAFLKEQELFPESAQFMSFLLKDKAKMDTPTEDKPVAKKVSAKTKKKGGAKK</sequence>
<evidence type="ECO:0000256" key="3">
    <source>
        <dbReference type="SAM" id="SignalP"/>
    </source>
</evidence>
<feature type="compositionally biased region" description="Basic and acidic residues" evidence="2">
    <location>
        <begin position="113"/>
        <end position="122"/>
    </location>
</feature>
<dbReference type="PROSITE" id="PS51257">
    <property type="entry name" value="PROKAR_LIPOPROTEIN"/>
    <property type="match status" value="1"/>
</dbReference>
<dbReference type="PROSITE" id="PS50005">
    <property type="entry name" value="TPR"/>
    <property type="match status" value="1"/>
</dbReference>
<organism evidence="4 5">
    <name type="scientific">Pelistega ratti</name>
    <dbReference type="NCBI Taxonomy" id="2652177"/>
    <lineage>
        <taxon>Bacteria</taxon>
        <taxon>Pseudomonadati</taxon>
        <taxon>Pseudomonadota</taxon>
        <taxon>Betaproteobacteria</taxon>
        <taxon>Burkholderiales</taxon>
        <taxon>Alcaligenaceae</taxon>
        <taxon>Pelistega</taxon>
    </lineage>
</organism>
<feature type="signal peptide" evidence="3">
    <location>
        <begin position="1"/>
        <end position="17"/>
    </location>
</feature>
<dbReference type="AlphaFoldDB" id="A0A6L9Y4C8"/>
<reference evidence="4 5" key="1">
    <citation type="submission" date="2020-02" db="EMBL/GenBank/DDBJ databases">
        <title>Pelistega sp. NLN82 were isolated from wild rodents of the Hainan Island.</title>
        <authorList>
            <person name="Niu N."/>
            <person name="Zhou J."/>
        </authorList>
    </citation>
    <scope>NUCLEOTIDE SEQUENCE [LARGE SCALE GENOMIC DNA]</scope>
    <source>
        <strain evidence="4 5">NLN82</strain>
    </source>
</reference>
<dbReference type="InterPro" id="IPR014508">
    <property type="entry name" value="UCP020555_TPR-like"/>
</dbReference>
<keyword evidence="3" id="KW-0732">Signal</keyword>
<feature type="region of interest" description="Disordered" evidence="2">
    <location>
        <begin position="113"/>
        <end position="138"/>
    </location>
</feature>
<evidence type="ECO:0000256" key="2">
    <source>
        <dbReference type="SAM" id="MobiDB-lite"/>
    </source>
</evidence>
<accession>A0A6L9Y4C8</accession>
<evidence type="ECO:0000256" key="1">
    <source>
        <dbReference type="PROSITE-ProRule" id="PRU00339"/>
    </source>
</evidence>
<name>A0A6L9Y4C8_9BURK</name>
<dbReference type="RefSeq" id="WP_159991303.1">
    <property type="nucleotide sequence ID" value="NZ_CP047165.1"/>
</dbReference>
<feature type="compositionally biased region" description="Basic residues" evidence="2">
    <location>
        <begin position="126"/>
        <end position="138"/>
    </location>
</feature>
<proteinExistence type="predicted"/>